<dbReference type="PRINTS" id="PR00032">
    <property type="entry name" value="HTHARAC"/>
</dbReference>
<keyword evidence="1" id="KW-0805">Transcription regulation</keyword>
<dbReference type="SMART" id="SM00342">
    <property type="entry name" value="HTH_ARAC"/>
    <property type="match status" value="1"/>
</dbReference>
<feature type="region of interest" description="Disordered" evidence="4">
    <location>
        <begin position="1"/>
        <end position="23"/>
    </location>
</feature>
<dbReference type="OrthoDB" id="5622169at2"/>
<dbReference type="PROSITE" id="PS01124">
    <property type="entry name" value="HTH_ARAC_FAMILY_2"/>
    <property type="match status" value="1"/>
</dbReference>
<evidence type="ECO:0000256" key="2">
    <source>
        <dbReference type="ARBA" id="ARBA00023125"/>
    </source>
</evidence>
<name>A0A1N7IU29_9GAMM</name>
<dbReference type="Pfam" id="PF00165">
    <property type="entry name" value="HTH_AraC"/>
    <property type="match status" value="1"/>
</dbReference>
<keyword evidence="7" id="KW-1185">Reference proteome</keyword>
<keyword evidence="2" id="KW-0238">DNA-binding</keyword>
<dbReference type="STRING" id="619304.SAMN05421760_101119"/>
<evidence type="ECO:0000256" key="3">
    <source>
        <dbReference type="ARBA" id="ARBA00023163"/>
    </source>
</evidence>
<sequence>MKNRQPSFLDSGMRPPSSSVDDTLSASNAIRRNACALPGGISFAQWVNDWDRVTYQNLNHHTLSIYLQGGGPHIRRCDLPQLRGEPGSVCLFPVGHDSKWEIEGHLEFVHLYFTDDALRQLAVTALDLDPRCIELPDLTYASDPQLVQLLHNGVLSSHWQDSSDQLALQQSSEEIMLHLLKHHVRLRSAPELFRGGLTRSIRARVIEYMRSRLEHTVSLEELATVAQLSPFHFNRMFHISLASTPHQYLTRLRIERAKHLLAMPSADRVEFERSGLSTQAASLSLSHIGLLCGFSNQSHFGRIFKQQVGVTPARYHKIHCNPIHR</sequence>
<dbReference type="GO" id="GO:0043565">
    <property type="term" value="F:sequence-specific DNA binding"/>
    <property type="evidence" value="ECO:0007669"/>
    <property type="project" value="InterPro"/>
</dbReference>
<dbReference type="Gene3D" id="1.10.10.60">
    <property type="entry name" value="Homeodomain-like"/>
    <property type="match status" value="1"/>
</dbReference>
<evidence type="ECO:0000313" key="6">
    <source>
        <dbReference type="EMBL" id="SIS40471.1"/>
    </source>
</evidence>
<proteinExistence type="predicted"/>
<evidence type="ECO:0000259" key="5">
    <source>
        <dbReference type="PROSITE" id="PS01124"/>
    </source>
</evidence>
<evidence type="ECO:0000313" key="7">
    <source>
        <dbReference type="Proteomes" id="UP000185999"/>
    </source>
</evidence>
<dbReference type="InterPro" id="IPR009057">
    <property type="entry name" value="Homeodomain-like_sf"/>
</dbReference>
<evidence type="ECO:0000256" key="1">
    <source>
        <dbReference type="ARBA" id="ARBA00023015"/>
    </source>
</evidence>
<keyword evidence="3" id="KW-0804">Transcription</keyword>
<dbReference type="Proteomes" id="UP000185999">
    <property type="component" value="Unassembled WGS sequence"/>
</dbReference>
<dbReference type="PANTHER" id="PTHR46796:SF6">
    <property type="entry name" value="ARAC SUBFAMILY"/>
    <property type="match status" value="1"/>
</dbReference>
<dbReference type="GO" id="GO:0003700">
    <property type="term" value="F:DNA-binding transcription factor activity"/>
    <property type="evidence" value="ECO:0007669"/>
    <property type="project" value="InterPro"/>
</dbReference>
<protein>
    <submittedName>
        <fullName evidence="6">AraC family transcriptional regulator</fullName>
    </submittedName>
</protein>
<evidence type="ECO:0000256" key="4">
    <source>
        <dbReference type="SAM" id="MobiDB-lite"/>
    </source>
</evidence>
<organism evidence="6 7">
    <name type="scientific">Neptunomonas antarctica</name>
    <dbReference type="NCBI Taxonomy" id="619304"/>
    <lineage>
        <taxon>Bacteria</taxon>
        <taxon>Pseudomonadati</taxon>
        <taxon>Pseudomonadota</taxon>
        <taxon>Gammaproteobacteria</taxon>
        <taxon>Oceanospirillales</taxon>
        <taxon>Oceanospirillaceae</taxon>
        <taxon>Neptunomonas</taxon>
    </lineage>
</organism>
<feature type="domain" description="HTH araC/xylS-type" evidence="5">
    <location>
        <begin position="203"/>
        <end position="318"/>
    </location>
</feature>
<dbReference type="AlphaFoldDB" id="A0A1N7IU29"/>
<accession>A0A1N7IU29</accession>
<dbReference type="InterPro" id="IPR020449">
    <property type="entry name" value="Tscrpt_reg_AraC-type_HTH"/>
</dbReference>
<dbReference type="PANTHER" id="PTHR46796">
    <property type="entry name" value="HTH-TYPE TRANSCRIPTIONAL ACTIVATOR RHAS-RELATED"/>
    <property type="match status" value="1"/>
</dbReference>
<dbReference type="EMBL" id="FTOE01000001">
    <property type="protein sequence ID" value="SIS40471.1"/>
    <property type="molecule type" value="Genomic_DNA"/>
</dbReference>
<dbReference type="InterPro" id="IPR050204">
    <property type="entry name" value="AraC_XylS_family_regulators"/>
</dbReference>
<reference evidence="7" key="1">
    <citation type="submission" date="2017-01" db="EMBL/GenBank/DDBJ databases">
        <authorList>
            <person name="Varghese N."/>
            <person name="Submissions S."/>
        </authorList>
    </citation>
    <scope>NUCLEOTIDE SEQUENCE [LARGE SCALE GENOMIC DNA]</scope>
    <source>
        <strain evidence="7">DSM 22306</strain>
    </source>
</reference>
<gene>
    <name evidence="6" type="ORF">SAMN05421760_101119</name>
</gene>
<dbReference type="InterPro" id="IPR018060">
    <property type="entry name" value="HTH_AraC"/>
</dbReference>
<dbReference type="RefSeq" id="WP_082399999.1">
    <property type="nucleotide sequence ID" value="NZ_FTOE01000001.1"/>
</dbReference>
<dbReference type="SUPFAM" id="SSF46689">
    <property type="entry name" value="Homeodomain-like"/>
    <property type="match status" value="2"/>
</dbReference>